<protein>
    <recommendedName>
        <fullName evidence="1">Bulb-type lectin domain-containing protein</fullName>
    </recommendedName>
</protein>
<reference evidence="2" key="1">
    <citation type="submission" date="2019-06" db="EMBL/GenBank/DDBJ databases">
        <authorList>
            <consortium name="Wellcome Sanger Institute Data Sharing"/>
        </authorList>
    </citation>
    <scope>NUCLEOTIDE SEQUENCE [LARGE SCALE GENOMIC DNA]</scope>
</reference>
<dbReference type="Proteomes" id="UP000472263">
    <property type="component" value="Chromosome 6"/>
</dbReference>
<organism evidence="2 3">
    <name type="scientific">Myripristis murdjan</name>
    <name type="common">pinecone soldierfish</name>
    <dbReference type="NCBI Taxonomy" id="586833"/>
    <lineage>
        <taxon>Eukaryota</taxon>
        <taxon>Metazoa</taxon>
        <taxon>Chordata</taxon>
        <taxon>Craniata</taxon>
        <taxon>Vertebrata</taxon>
        <taxon>Euteleostomi</taxon>
        <taxon>Actinopterygii</taxon>
        <taxon>Neopterygii</taxon>
        <taxon>Teleostei</taxon>
        <taxon>Neoteleostei</taxon>
        <taxon>Acanthomorphata</taxon>
        <taxon>Holocentriformes</taxon>
        <taxon>Holocentridae</taxon>
        <taxon>Myripristis</taxon>
    </lineage>
</organism>
<dbReference type="SMART" id="SM00108">
    <property type="entry name" value="B_lectin"/>
    <property type="match status" value="1"/>
</dbReference>
<evidence type="ECO:0000313" key="2">
    <source>
        <dbReference type="Ensembl" id="ENSMMDP00005038642.1"/>
    </source>
</evidence>
<keyword evidence="3" id="KW-1185">Reference proteome</keyword>
<dbReference type="InterPro" id="IPR036426">
    <property type="entry name" value="Bulb-type_lectin_dom_sf"/>
</dbReference>
<feature type="domain" description="Bulb-type lectin" evidence="1">
    <location>
        <begin position="1"/>
        <end position="110"/>
    </location>
</feature>
<dbReference type="PROSITE" id="PS50927">
    <property type="entry name" value="BULB_LECTIN"/>
    <property type="match status" value="1"/>
</dbReference>
<evidence type="ECO:0000313" key="3">
    <source>
        <dbReference type="Proteomes" id="UP000472263"/>
    </source>
</evidence>
<name>A0A667ZDX2_9TELE</name>
<dbReference type="GeneTree" id="ENSGT00390000004989"/>
<reference evidence="2" key="2">
    <citation type="submission" date="2025-08" db="UniProtKB">
        <authorList>
            <consortium name="Ensembl"/>
        </authorList>
    </citation>
    <scope>IDENTIFICATION</scope>
</reference>
<proteinExistence type="predicted"/>
<dbReference type="InterPro" id="IPR001480">
    <property type="entry name" value="Bulb-type_lectin_dom"/>
</dbReference>
<dbReference type="Ensembl" id="ENSMMDT00005039446.1">
    <property type="protein sequence ID" value="ENSMMDP00005038642.1"/>
    <property type="gene ID" value="ENSMMDG00005017946.1"/>
</dbReference>
<dbReference type="Gene3D" id="2.90.10.30">
    <property type="match status" value="1"/>
</dbReference>
<dbReference type="SUPFAM" id="SSF51110">
    <property type="entry name" value="alpha-D-mannose-specific plant lectins"/>
    <property type="match status" value="1"/>
</dbReference>
<evidence type="ECO:0000259" key="1">
    <source>
        <dbReference type="PROSITE" id="PS50927"/>
    </source>
</evidence>
<reference evidence="2" key="3">
    <citation type="submission" date="2025-09" db="UniProtKB">
        <authorList>
            <consortium name="Ensembl"/>
        </authorList>
    </citation>
    <scope>IDENTIFICATION</scope>
</reference>
<dbReference type="InParanoid" id="A0A667ZDX2"/>
<dbReference type="AlphaFoldDB" id="A0A667ZDX2"/>
<sequence length="115" mass="12844">RSFISTNQELWRGDALLSNNGLYRAAFQDDGNFVLYKWTPIWASNTQGKGGTVLLLQGDSNLVIYNDGKPLWASDTWSNQSSQKVRLTVTDEGQLVMTRDSCIIWSAGEHSCPCK</sequence>
<accession>A0A667ZDX2</accession>